<dbReference type="GO" id="GO:0000976">
    <property type="term" value="F:transcription cis-regulatory region binding"/>
    <property type="evidence" value="ECO:0007669"/>
    <property type="project" value="TreeGrafter"/>
</dbReference>
<proteinExistence type="inferred from homology"/>
<evidence type="ECO:0000313" key="6">
    <source>
        <dbReference type="EMBL" id="AMG35570.1"/>
    </source>
</evidence>
<sequence>MFQLRQLKIFVAAVETLSFTQAAKRVHLSQPSVTEQVRALEESVGQPLFVRHNNRLELTLAGETLACRARELLAMADDALREVRGNADDTGGTIRVAAPQTLCASLLVPRLLRFAAGHPEVQVEVQERNSQATAQAVLGGTADLGVVHGWPAPDADLQAEVIAWDMPVLVTRPGHALARADEIGPEALAALPLVVTMPGCRYRDYLEALLQEASVRPRIAGTADSVATLTQMVAAGLGVAILPRMALDPAESAPRVAWRPLATRGQGLPICLLTTRRVPAGPVAAIIALMRLATTPSDQPVSTIDMQHGAARVAVAE</sequence>
<dbReference type="Pfam" id="PF03466">
    <property type="entry name" value="LysR_substrate"/>
    <property type="match status" value="1"/>
</dbReference>
<evidence type="ECO:0000256" key="4">
    <source>
        <dbReference type="ARBA" id="ARBA00023163"/>
    </source>
</evidence>
<dbReference type="PANTHER" id="PTHR30126:SF39">
    <property type="entry name" value="HTH-TYPE TRANSCRIPTIONAL REGULATOR CYSL"/>
    <property type="match status" value="1"/>
</dbReference>
<protein>
    <submittedName>
        <fullName evidence="6">LysR family transcriptional regulator</fullName>
    </submittedName>
</protein>
<keyword evidence="2" id="KW-0805">Transcription regulation</keyword>
<dbReference type="Gene3D" id="1.10.10.10">
    <property type="entry name" value="Winged helix-like DNA-binding domain superfamily/Winged helix DNA-binding domain"/>
    <property type="match status" value="1"/>
</dbReference>
<reference evidence="7" key="1">
    <citation type="submission" date="2015-12" db="EMBL/GenBank/DDBJ databases">
        <title>FDA dAtabase for Regulatory Grade micrObial Sequences (FDA-ARGOS): Supporting development and validation of Infectious Disease Dx tests.</title>
        <authorList>
            <person name="Case J."/>
            <person name="Tallon L."/>
            <person name="Sadzewicz L."/>
            <person name="Sengamalay N."/>
            <person name="Ott S."/>
            <person name="Godinez A."/>
            <person name="Nagaraj S."/>
            <person name="Nadendla S."/>
            <person name="Sichtig H."/>
        </authorList>
    </citation>
    <scope>NUCLEOTIDE SEQUENCE [LARGE SCALE GENOMIC DNA]</scope>
    <source>
        <strain evidence="7">FDAARGOS_147</strain>
    </source>
</reference>
<organism evidence="6 7">
    <name type="scientific">Alcaligenes xylosoxydans xylosoxydans</name>
    <name type="common">Achromobacter xylosoxidans</name>
    <dbReference type="NCBI Taxonomy" id="85698"/>
    <lineage>
        <taxon>Bacteria</taxon>
        <taxon>Pseudomonadati</taxon>
        <taxon>Pseudomonadota</taxon>
        <taxon>Betaproteobacteria</taxon>
        <taxon>Burkholderiales</taxon>
        <taxon>Alcaligenaceae</taxon>
        <taxon>Achromobacter</taxon>
    </lineage>
</organism>
<evidence type="ECO:0000259" key="5">
    <source>
        <dbReference type="PROSITE" id="PS50931"/>
    </source>
</evidence>
<gene>
    <name evidence="6" type="ORF">AL504_05690</name>
</gene>
<dbReference type="SUPFAM" id="SSF53850">
    <property type="entry name" value="Periplasmic binding protein-like II"/>
    <property type="match status" value="1"/>
</dbReference>
<dbReference type="SUPFAM" id="SSF46785">
    <property type="entry name" value="Winged helix' DNA-binding domain"/>
    <property type="match status" value="1"/>
</dbReference>
<dbReference type="InterPro" id="IPR036388">
    <property type="entry name" value="WH-like_DNA-bd_sf"/>
</dbReference>
<dbReference type="PRINTS" id="PR00039">
    <property type="entry name" value="HTHLYSR"/>
</dbReference>
<accession>A0A109XVI7</accession>
<dbReference type="Pfam" id="PF00126">
    <property type="entry name" value="HTH_1"/>
    <property type="match status" value="1"/>
</dbReference>
<dbReference type="FunFam" id="1.10.10.10:FF:000001">
    <property type="entry name" value="LysR family transcriptional regulator"/>
    <property type="match status" value="1"/>
</dbReference>
<name>A0A109XVI7_ALCXX</name>
<evidence type="ECO:0000256" key="2">
    <source>
        <dbReference type="ARBA" id="ARBA00023015"/>
    </source>
</evidence>
<dbReference type="InterPro" id="IPR000847">
    <property type="entry name" value="LysR_HTH_N"/>
</dbReference>
<evidence type="ECO:0000256" key="3">
    <source>
        <dbReference type="ARBA" id="ARBA00023125"/>
    </source>
</evidence>
<dbReference type="PROSITE" id="PS50931">
    <property type="entry name" value="HTH_LYSR"/>
    <property type="match status" value="1"/>
</dbReference>
<dbReference type="EMBL" id="CP014060">
    <property type="protein sequence ID" value="AMG35570.1"/>
    <property type="molecule type" value="Genomic_DNA"/>
</dbReference>
<dbReference type="Gene3D" id="3.40.190.10">
    <property type="entry name" value="Periplasmic binding protein-like II"/>
    <property type="match status" value="2"/>
</dbReference>
<dbReference type="PANTHER" id="PTHR30126">
    <property type="entry name" value="HTH-TYPE TRANSCRIPTIONAL REGULATOR"/>
    <property type="match status" value="1"/>
</dbReference>
<keyword evidence="3" id="KW-0238">DNA-binding</keyword>
<dbReference type="CDD" id="cd05466">
    <property type="entry name" value="PBP2_LTTR_substrate"/>
    <property type="match status" value="1"/>
</dbReference>
<dbReference type="Proteomes" id="UP000060602">
    <property type="component" value="Chromosome"/>
</dbReference>
<dbReference type="RefSeq" id="WP_061071456.1">
    <property type="nucleotide sequence ID" value="NZ_CP014060.2"/>
</dbReference>
<feature type="domain" description="HTH lysR-type" evidence="5">
    <location>
        <begin position="2"/>
        <end position="59"/>
    </location>
</feature>
<dbReference type="GO" id="GO:0003700">
    <property type="term" value="F:DNA-binding transcription factor activity"/>
    <property type="evidence" value="ECO:0007669"/>
    <property type="project" value="InterPro"/>
</dbReference>
<comment type="similarity">
    <text evidence="1">Belongs to the LysR transcriptional regulatory family.</text>
</comment>
<dbReference type="InterPro" id="IPR005119">
    <property type="entry name" value="LysR_subst-bd"/>
</dbReference>
<dbReference type="InterPro" id="IPR036390">
    <property type="entry name" value="WH_DNA-bd_sf"/>
</dbReference>
<dbReference type="AlphaFoldDB" id="A0A109XVI7"/>
<evidence type="ECO:0000256" key="1">
    <source>
        <dbReference type="ARBA" id="ARBA00009437"/>
    </source>
</evidence>
<evidence type="ECO:0000313" key="7">
    <source>
        <dbReference type="Proteomes" id="UP000060602"/>
    </source>
</evidence>
<keyword evidence="4" id="KW-0804">Transcription</keyword>